<proteinExistence type="predicted"/>
<evidence type="ECO:0000313" key="1">
    <source>
        <dbReference type="EMBL" id="GGN06541.1"/>
    </source>
</evidence>
<gene>
    <name evidence="1" type="ORF">GCM10010967_47240</name>
</gene>
<protein>
    <recommendedName>
        <fullName evidence="3">Mobilization protein</fullName>
    </recommendedName>
</protein>
<dbReference type="EMBL" id="BMLI01000002">
    <property type="protein sequence ID" value="GGN06541.1"/>
    <property type="molecule type" value="Genomic_DNA"/>
</dbReference>
<comment type="caution">
    <text evidence="1">The sequence shown here is derived from an EMBL/GenBank/DDBJ whole genome shotgun (WGS) entry which is preliminary data.</text>
</comment>
<dbReference type="InterPro" id="IPR045788">
    <property type="entry name" value="MobC_2"/>
</dbReference>
<evidence type="ECO:0000313" key="2">
    <source>
        <dbReference type="Proteomes" id="UP000632339"/>
    </source>
</evidence>
<organism evidence="1 2">
    <name type="scientific">Dyadobacter beijingensis</name>
    <dbReference type="NCBI Taxonomy" id="365489"/>
    <lineage>
        <taxon>Bacteria</taxon>
        <taxon>Pseudomonadati</taxon>
        <taxon>Bacteroidota</taxon>
        <taxon>Cytophagia</taxon>
        <taxon>Cytophagales</taxon>
        <taxon>Spirosomataceae</taxon>
        <taxon>Dyadobacter</taxon>
    </lineage>
</organism>
<accession>A0ABQ2IF14</accession>
<reference evidence="2" key="1">
    <citation type="journal article" date="2019" name="Int. J. Syst. Evol. Microbiol.">
        <title>The Global Catalogue of Microorganisms (GCM) 10K type strain sequencing project: providing services to taxonomists for standard genome sequencing and annotation.</title>
        <authorList>
            <consortium name="The Broad Institute Genomics Platform"/>
            <consortium name="The Broad Institute Genome Sequencing Center for Infectious Disease"/>
            <person name="Wu L."/>
            <person name="Ma J."/>
        </authorList>
    </citation>
    <scope>NUCLEOTIDE SEQUENCE [LARGE SCALE GENOMIC DNA]</scope>
    <source>
        <strain evidence="2">CGMCC 1.6375</strain>
    </source>
</reference>
<dbReference type="Proteomes" id="UP000632339">
    <property type="component" value="Unassembled WGS sequence"/>
</dbReference>
<keyword evidence="2" id="KW-1185">Reference proteome</keyword>
<sequence>MDMEEGKGIRGKWLHIRLSSQELAELNKLFKGSAERYLSDFARKKLLGKPVLVATRNASQDGLIEQLAGLRTELSRLGANYNQAVKKLYAVSRIKDFEHWLVAYELDRRQLLSQVEQAGLVIADLAEQWSQ</sequence>
<dbReference type="Pfam" id="PF19514">
    <property type="entry name" value="MobC_2"/>
    <property type="match status" value="1"/>
</dbReference>
<evidence type="ECO:0008006" key="3">
    <source>
        <dbReference type="Google" id="ProtNLM"/>
    </source>
</evidence>
<name>A0ABQ2IF14_9BACT</name>